<accession>A0A2T6BKP9</accession>
<evidence type="ECO:0000313" key="3">
    <source>
        <dbReference type="EMBL" id="PTX56634.1"/>
    </source>
</evidence>
<feature type="signal peptide" evidence="1">
    <location>
        <begin position="1"/>
        <end position="17"/>
    </location>
</feature>
<dbReference type="Proteomes" id="UP000243978">
    <property type="component" value="Unassembled WGS sequence"/>
</dbReference>
<dbReference type="InterPro" id="IPR003646">
    <property type="entry name" value="SH3-like_bac-type"/>
</dbReference>
<evidence type="ECO:0000256" key="1">
    <source>
        <dbReference type="SAM" id="SignalP"/>
    </source>
</evidence>
<proteinExistence type="predicted"/>
<organism evidence="3 4">
    <name type="scientific">Litoreibacter ponti</name>
    <dbReference type="NCBI Taxonomy" id="1510457"/>
    <lineage>
        <taxon>Bacteria</taxon>
        <taxon>Pseudomonadati</taxon>
        <taxon>Pseudomonadota</taxon>
        <taxon>Alphaproteobacteria</taxon>
        <taxon>Rhodobacterales</taxon>
        <taxon>Roseobacteraceae</taxon>
        <taxon>Litoreibacter</taxon>
    </lineage>
</organism>
<keyword evidence="1" id="KW-0732">Signal</keyword>
<protein>
    <submittedName>
        <fullName evidence="3">SH3 domain-containing protein</fullName>
    </submittedName>
</protein>
<gene>
    <name evidence="3" type="ORF">C8N43_1294</name>
</gene>
<sequence>MTRWVALLCAWALPAVAQDTPDPGFPAIYTVTGVASDDALNVRAAPNVRAELLGTLAHDDDWVEVLALSREGRWAQINIGERAGWVSTRFLGAREVPTNSLGLPETLVCLGNEPFWQVRLAPSAFILSTPDERGAQPLTFVAPSPENVDLTQTGLLFDWGFSDSSVRGRILPGSCSDGMSDRRYGLHYVDPVLGHGCCSIDE</sequence>
<evidence type="ECO:0000259" key="2">
    <source>
        <dbReference type="Pfam" id="PF08239"/>
    </source>
</evidence>
<dbReference type="OrthoDB" id="5489750at2"/>
<evidence type="ECO:0000313" key="4">
    <source>
        <dbReference type="Proteomes" id="UP000243978"/>
    </source>
</evidence>
<feature type="chain" id="PRO_5015518334" evidence="1">
    <location>
        <begin position="18"/>
        <end position="202"/>
    </location>
</feature>
<keyword evidence="4" id="KW-1185">Reference proteome</keyword>
<comment type="caution">
    <text evidence="3">The sequence shown here is derived from an EMBL/GenBank/DDBJ whole genome shotgun (WGS) entry which is preliminary data.</text>
</comment>
<reference evidence="3 4" key="1">
    <citation type="submission" date="2018-04" db="EMBL/GenBank/DDBJ databases">
        <title>Genomic Encyclopedia of Archaeal and Bacterial Type Strains, Phase II (KMG-II): from individual species to whole genera.</title>
        <authorList>
            <person name="Goeker M."/>
        </authorList>
    </citation>
    <scope>NUCLEOTIDE SEQUENCE [LARGE SCALE GENOMIC DNA]</scope>
    <source>
        <strain evidence="3 4">DSM 100977</strain>
    </source>
</reference>
<dbReference type="AlphaFoldDB" id="A0A2T6BKP9"/>
<name>A0A2T6BKP9_9RHOB</name>
<dbReference type="Gene3D" id="2.30.30.40">
    <property type="entry name" value="SH3 Domains"/>
    <property type="match status" value="1"/>
</dbReference>
<dbReference type="RefSeq" id="WP_107844813.1">
    <property type="nucleotide sequence ID" value="NZ_QBKS01000001.1"/>
</dbReference>
<feature type="domain" description="SH3b" evidence="2">
    <location>
        <begin position="38"/>
        <end position="91"/>
    </location>
</feature>
<dbReference type="Pfam" id="PF08239">
    <property type="entry name" value="SH3_3"/>
    <property type="match status" value="1"/>
</dbReference>
<dbReference type="EMBL" id="QBKS01000001">
    <property type="protein sequence ID" value="PTX56634.1"/>
    <property type="molecule type" value="Genomic_DNA"/>
</dbReference>